<dbReference type="KEGG" id="haq:DU484_12175"/>
<keyword evidence="1" id="KW-0812">Transmembrane</keyword>
<feature type="transmembrane region" description="Helical" evidence="1">
    <location>
        <begin position="236"/>
        <end position="257"/>
    </location>
</feature>
<sequence length="282" mass="30506">MSALVTLRERARRTPVGTFLAVLIVNSALVVTALYTVFGSDFPTLAAIPYAWTPMASAGVTVWLLDDSVRDWLGQLRNVRTGIHWYLAGIGIMLVATDLESIVAVGLGVDVVAPAASIGQYLLFFAVTLFLAGALEELGWRGFMQPRLQQRFSALATSVAIGLVWTFWHVPLILADAGNFGAFHEYVVMVVATSVILGWLYNNTRGALPVVMLTHAASNMAPFGEVTGELPVIFDVVSGNIIFYVACAALIVLYAGWKTLTKDGTLPDIPGRRTEKPLQHVD</sequence>
<dbReference type="Proteomes" id="UP000252985">
    <property type="component" value="Chromosome"/>
</dbReference>
<feature type="transmembrane region" description="Helical" evidence="1">
    <location>
        <begin position="85"/>
        <end position="109"/>
    </location>
</feature>
<gene>
    <name evidence="3" type="ORF">DU484_12175</name>
</gene>
<keyword evidence="1" id="KW-0472">Membrane</keyword>
<dbReference type="GO" id="GO:0080120">
    <property type="term" value="P:CAAX-box protein maturation"/>
    <property type="evidence" value="ECO:0007669"/>
    <property type="project" value="UniProtKB-ARBA"/>
</dbReference>
<feature type="transmembrane region" description="Helical" evidence="1">
    <location>
        <begin position="180"/>
        <end position="200"/>
    </location>
</feature>
<reference evidence="3 4" key="1">
    <citation type="submission" date="2018-07" db="EMBL/GenBank/DDBJ databases">
        <title>Genome sequences of Haloplanus sp. CBA1112.</title>
        <authorList>
            <person name="Kim Y.B."/>
            <person name="Roh S.W."/>
        </authorList>
    </citation>
    <scope>NUCLEOTIDE SEQUENCE [LARGE SCALE GENOMIC DNA]</scope>
    <source>
        <strain evidence="3 4">CBA1112</strain>
    </source>
</reference>
<name>A0A345EEB7_9EURY</name>
<keyword evidence="3" id="KW-0482">Metalloprotease</keyword>
<feature type="transmembrane region" description="Helical" evidence="1">
    <location>
        <begin position="121"/>
        <end position="140"/>
    </location>
</feature>
<dbReference type="AlphaFoldDB" id="A0A345EEB7"/>
<dbReference type="InterPro" id="IPR042150">
    <property type="entry name" value="MmRce1-like"/>
</dbReference>
<feature type="transmembrane region" description="Helical" evidence="1">
    <location>
        <begin position="44"/>
        <end position="65"/>
    </location>
</feature>
<feature type="domain" description="CAAX prenyl protease 2/Lysostaphin resistance protein A-like" evidence="2">
    <location>
        <begin position="121"/>
        <end position="220"/>
    </location>
</feature>
<dbReference type="GO" id="GO:0004175">
    <property type="term" value="F:endopeptidase activity"/>
    <property type="evidence" value="ECO:0007669"/>
    <property type="project" value="UniProtKB-ARBA"/>
</dbReference>
<evidence type="ECO:0000313" key="4">
    <source>
        <dbReference type="Proteomes" id="UP000252985"/>
    </source>
</evidence>
<feature type="transmembrane region" description="Helical" evidence="1">
    <location>
        <begin position="16"/>
        <end position="38"/>
    </location>
</feature>
<evidence type="ECO:0000259" key="2">
    <source>
        <dbReference type="Pfam" id="PF02517"/>
    </source>
</evidence>
<evidence type="ECO:0000256" key="1">
    <source>
        <dbReference type="SAM" id="Phobius"/>
    </source>
</evidence>
<keyword evidence="1" id="KW-1133">Transmembrane helix</keyword>
<proteinExistence type="predicted"/>
<evidence type="ECO:0000313" key="3">
    <source>
        <dbReference type="EMBL" id="AXG10539.1"/>
    </source>
</evidence>
<dbReference type="RefSeq" id="WP_114606032.1">
    <property type="nucleotide sequence ID" value="NZ_CP031148.1"/>
</dbReference>
<protein>
    <submittedName>
        <fullName evidence="3">CPBP family intramembrane metalloprotease</fullName>
    </submittedName>
</protein>
<feature type="transmembrane region" description="Helical" evidence="1">
    <location>
        <begin position="152"/>
        <end position="174"/>
    </location>
</feature>
<dbReference type="Pfam" id="PF02517">
    <property type="entry name" value="Rce1-like"/>
    <property type="match status" value="1"/>
</dbReference>
<organism evidence="3 4">
    <name type="scientific">Haloplanus rubicundus</name>
    <dbReference type="NCBI Taxonomy" id="1547898"/>
    <lineage>
        <taxon>Archaea</taxon>
        <taxon>Methanobacteriati</taxon>
        <taxon>Methanobacteriota</taxon>
        <taxon>Stenosarchaea group</taxon>
        <taxon>Halobacteria</taxon>
        <taxon>Halobacteriales</taxon>
        <taxon>Haloferacaceae</taxon>
        <taxon>Haloplanus</taxon>
    </lineage>
</organism>
<dbReference type="GO" id="GO:0006508">
    <property type="term" value="P:proteolysis"/>
    <property type="evidence" value="ECO:0007669"/>
    <property type="project" value="UniProtKB-KW"/>
</dbReference>
<accession>A0A345EEB7</accession>
<dbReference type="EMBL" id="CP031148">
    <property type="protein sequence ID" value="AXG10539.1"/>
    <property type="molecule type" value="Genomic_DNA"/>
</dbReference>
<dbReference type="InterPro" id="IPR003675">
    <property type="entry name" value="Rce1/LyrA-like_dom"/>
</dbReference>
<keyword evidence="3" id="KW-0378">Hydrolase</keyword>
<dbReference type="PANTHER" id="PTHR35797:SF1">
    <property type="entry name" value="PROTEASE"/>
    <property type="match status" value="1"/>
</dbReference>
<dbReference type="GO" id="GO:0008237">
    <property type="term" value="F:metallopeptidase activity"/>
    <property type="evidence" value="ECO:0007669"/>
    <property type="project" value="UniProtKB-KW"/>
</dbReference>
<dbReference type="PANTHER" id="PTHR35797">
    <property type="entry name" value="PROTEASE-RELATED"/>
    <property type="match status" value="1"/>
</dbReference>
<keyword evidence="3" id="KW-0645">Protease</keyword>
<dbReference type="GeneID" id="37287747"/>